<feature type="transmembrane region" description="Helical" evidence="6">
    <location>
        <begin position="39"/>
        <end position="64"/>
    </location>
</feature>
<protein>
    <submittedName>
        <fullName evidence="8">Envelope stress response membrane protein PspC</fullName>
    </submittedName>
</protein>
<comment type="subcellular location">
    <subcellularLocation>
        <location evidence="1">Cell membrane</location>
        <topology evidence="1">Single-pass membrane protein</topology>
    </subcellularLocation>
</comment>
<keyword evidence="9" id="KW-1185">Reference proteome</keyword>
<dbReference type="AlphaFoldDB" id="A0A443Z646"/>
<dbReference type="InterPro" id="IPR007168">
    <property type="entry name" value="Phageshock_PspC_N"/>
</dbReference>
<evidence type="ECO:0000259" key="7">
    <source>
        <dbReference type="Pfam" id="PF04024"/>
    </source>
</evidence>
<evidence type="ECO:0000256" key="1">
    <source>
        <dbReference type="ARBA" id="ARBA00004162"/>
    </source>
</evidence>
<evidence type="ECO:0000256" key="3">
    <source>
        <dbReference type="ARBA" id="ARBA00022692"/>
    </source>
</evidence>
<organism evidence="8 9">
    <name type="scientific">Pseudidiomarina gelatinasegens</name>
    <dbReference type="NCBI Taxonomy" id="2487740"/>
    <lineage>
        <taxon>Bacteria</taxon>
        <taxon>Pseudomonadati</taxon>
        <taxon>Pseudomonadota</taxon>
        <taxon>Gammaproteobacteria</taxon>
        <taxon>Alteromonadales</taxon>
        <taxon>Idiomarinaceae</taxon>
        <taxon>Pseudidiomarina</taxon>
    </lineage>
</organism>
<evidence type="ECO:0000256" key="5">
    <source>
        <dbReference type="ARBA" id="ARBA00023136"/>
    </source>
</evidence>
<reference evidence="8 9" key="1">
    <citation type="submission" date="2018-12" db="EMBL/GenBank/DDBJ databases">
        <authorList>
            <person name="Li A."/>
            <person name="Zhang M."/>
            <person name="Zhu H."/>
        </authorList>
    </citation>
    <scope>NUCLEOTIDE SEQUENCE [LARGE SCALE GENOMIC DNA]</scope>
    <source>
        <strain evidence="8 9">R04H25</strain>
    </source>
</reference>
<dbReference type="PANTHER" id="PTHR33885">
    <property type="entry name" value="PHAGE SHOCK PROTEIN C"/>
    <property type="match status" value="1"/>
</dbReference>
<name>A0A443Z646_9GAMM</name>
<evidence type="ECO:0000313" key="8">
    <source>
        <dbReference type="EMBL" id="RWU12243.1"/>
    </source>
</evidence>
<dbReference type="EMBL" id="RSFE01000002">
    <property type="protein sequence ID" value="RWU12243.1"/>
    <property type="molecule type" value="Genomic_DNA"/>
</dbReference>
<accession>A0A443Z646</accession>
<gene>
    <name evidence="8" type="primary">pspC</name>
    <name evidence="8" type="ORF">EGC76_03380</name>
</gene>
<proteinExistence type="predicted"/>
<keyword evidence="2" id="KW-1003">Cell membrane</keyword>
<evidence type="ECO:0000256" key="4">
    <source>
        <dbReference type="ARBA" id="ARBA00022989"/>
    </source>
</evidence>
<dbReference type="NCBIfam" id="TIGR02978">
    <property type="entry name" value="phageshock_pspC"/>
    <property type="match status" value="1"/>
</dbReference>
<feature type="domain" description="Phage shock protein PspC N-terminal" evidence="7">
    <location>
        <begin position="9"/>
        <end position="66"/>
    </location>
</feature>
<dbReference type="Proteomes" id="UP000288789">
    <property type="component" value="Unassembled WGS sequence"/>
</dbReference>
<dbReference type="GO" id="GO:0005886">
    <property type="term" value="C:plasma membrane"/>
    <property type="evidence" value="ECO:0007669"/>
    <property type="project" value="UniProtKB-SubCell"/>
</dbReference>
<feature type="transmembrane region" description="Helical" evidence="6">
    <location>
        <begin position="16"/>
        <end position="33"/>
    </location>
</feature>
<keyword evidence="4 6" id="KW-1133">Transmembrane helix</keyword>
<keyword evidence="3 6" id="KW-0812">Transmembrane</keyword>
<dbReference type="RefSeq" id="WP_128351609.1">
    <property type="nucleotide sequence ID" value="NZ_RSFE01000002.1"/>
</dbReference>
<keyword evidence="5 6" id="KW-0472">Membrane</keyword>
<dbReference type="InterPro" id="IPR052027">
    <property type="entry name" value="PspC"/>
</dbReference>
<comment type="caution">
    <text evidence="8">The sequence shown here is derived from an EMBL/GenBank/DDBJ whole genome shotgun (WGS) entry which is preliminary data.</text>
</comment>
<evidence type="ECO:0000256" key="6">
    <source>
        <dbReference type="SAM" id="Phobius"/>
    </source>
</evidence>
<evidence type="ECO:0000313" key="9">
    <source>
        <dbReference type="Proteomes" id="UP000288789"/>
    </source>
</evidence>
<dbReference type="PANTHER" id="PTHR33885:SF3">
    <property type="entry name" value="PHAGE SHOCK PROTEIN C"/>
    <property type="match status" value="1"/>
</dbReference>
<dbReference type="InterPro" id="IPR014320">
    <property type="entry name" value="Phageshock_PspC"/>
</dbReference>
<dbReference type="Pfam" id="PF04024">
    <property type="entry name" value="PspC"/>
    <property type="match status" value="1"/>
</dbReference>
<dbReference type="OrthoDB" id="7359894at2"/>
<evidence type="ECO:0000256" key="2">
    <source>
        <dbReference type="ARBA" id="ARBA00022475"/>
    </source>
</evidence>
<sequence>MSNDCKERKTLTRDKANGKIAGVCAGIAAYFNIEVWLVRIIAVTALIFSSSFVLVIYVAMWFILDEKKPQPVSHTHHNLGVKTKVWQAGEPPQRAFQEITQEFNELERSLQKMERYVTSNAYQIDRELDRL</sequence>